<name>A0A8S2D553_9BILA</name>
<dbReference type="Proteomes" id="UP000677228">
    <property type="component" value="Unassembled WGS sequence"/>
</dbReference>
<dbReference type="GO" id="GO:0005975">
    <property type="term" value="P:carbohydrate metabolic process"/>
    <property type="evidence" value="ECO:0007669"/>
    <property type="project" value="InterPro"/>
</dbReference>
<dbReference type="Proteomes" id="UP000682733">
    <property type="component" value="Unassembled WGS sequence"/>
</dbReference>
<sequence>MISGFARAGAVLQEQKYTKIAEQALGFIRQNMFKNDRLLRACYIGDNNKVEYTSSLVNGFLEDYSYVIQSAIDLYETNFDSEILEFAYKLQMQQNDHFWDKEKLRYLSTDGKDESIILRLSEDHDGAEPSPNSISTLNLIRLNQYFNDQTFSSYITNIFKSYGKRLEKAPMVMPALIRAYDIYTYGLNEIIILSPSDDQLSTNEFIRLIQTSYLPNTIVLYLNSDNNSLFKYNQVSKDLFKNYDKKKTNVHICKNFQCELPITTVEEFEKKLKPYKR</sequence>
<dbReference type="InterPro" id="IPR024705">
    <property type="entry name" value="Ssp411"/>
</dbReference>
<gene>
    <name evidence="1" type="ORF">OVA965_LOCUS6653</name>
    <name evidence="2" type="ORF">TMI583_LOCUS6649</name>
</gene>
<evidence type="ECO:0000313" key="3">
    <source>
        <dbReference type="Proteomes" id="UP000677228"/>
    </source>
</evidence>
<accession>A0A8S2D553</accession>
<dbReference type="InterPro" id="IPR008928">
    <property type="entry name" value="6-hairpin_glycosidase_sf"/>
</dbReference>
<evidence type="ECO:0008006" key="4">
    <source>
        <dbReference type="Google" id="ProtNLM"/>
    </source>
</evidence>
<dbReference type="EMBL" id="CAJOBA010002024">
    <property type="protein sequence ID" value="CAF3626151.1"/>
    <property type="molecule type" value="Genomic_DNA"/>
</dbReference>
<evidence type="ECO:0000313" key="1">
    <source>
        <dbReference type="EMBL" id="CAF0841191.1"/>
    </source>
</evidence>
<reference evidence="1" key="1">
    <citation type="submission" date="2021-02" db="EMBL/GenBank/DDBJ databases">
        <authorList>
            <person name="Nowell W R."/>
        </authorList>
    </citation>
    <scope>NUCLEOTIDE SEQUENCE</scope>
</reference>
<proteinExistence type="predicted"/>
<evidence type="ECO:0000313" key="2">
    <source>
        <dbReference type="EMBL" id="CAF3626151.1"/>
    </source>
</evidence>
<dbReference type="AlphaFoldDB" id="A0A8S2D553"/>
<dbReference type="PANTHER" id="PTHR42899">
    <property type="entry name" value="SPERMATOGENESIS-ASSOCIATED PROTEIN 20"/>
    <property type="match status" value="1"/>
</dbReference>
<dbReference type="PANTHER" id="PTHR42899:SF1">
    <property type="entry name" value="SPERMATOGENESIS-ASSOCIATED PROTEIN 20"/>
    <property type="match status" value="1"/>
</dbReference>
<dbReference type="SUPFAM" id="SSF48208">
    <property type="entry name" value="Six-hairpin glycosidases"/>
    <property type="match status" value="1"/>
</dbReference>
<protein>
    <recommendedName>
        <fullName evidence="4">Thioredoxin domain-containing protein</fullName>
    </recommendedName>
</protein>
<comment type="caution">
    <text evidence="1">The sequence shown here is derived from an EMBL/GenBank/DDBJ whole genome shotgun (WGS) entry which is preliminary data.</text>
</comment>
<dbReference type="EMBL" id="CAJNOK010002024">
    <property type="protein sequence ID" value="CAF0841191.1"/>
    <property type="molecule type" value="Genomic_DNA"/>
</dbReference>
<organism evidence="1 3">
    <name type="scientific">Didymodactylos carnosus</name>
    <dbReference type="NCBI Taxonomy" id="1234261"/>
    <lineage>
        <taxon>Eukaryota</taxon>
        <taxon>Metazoa</taxon>
        <taxon>Spiralia</taxon>
        <taxon>Gnathifera</taxon>
        <taxon>Rotifera</taxon>
        <taxon>Eurotatoria</taxon>
        <taxon>Bdelloidea</taxon>
        <taxon>Philodinida</taxon>
        <taxon>Philodinidae</taxon>
        <taxon>Didymodactylos</taxon>
    </lineage>
</organism>